<accession>A0A0F9LC81</accession>
<proteinExistence type="predicted"/>
<gene>
    <name evidence="1" type="ORF">LCGC14_1528090</name>
</gene>
<evidence type="ECO:0008006" key="2">
    <source>
        <dbReference type="Google" id="ProtNLM"/>
    </source>
</evidence>
<name>A0A0F9LC81_9ZZZZ</name>
<dbReference type="EMBL" id="LAZR01011417">
    <property type="protein sequence ID" value="KKM61795.1"/>
    <property type="molecule type" value="Genomic_DNA"/>
</dbReference>
<protein>
    <recommendedName>
        <fullName evidence="2">HK97 gp10 family phage protein</fullName>
    </recommendedName>
</protein>
<reference evidence="1" key="1">
    <citation type="journal article" date="2015" name="Nature">
        <title>Complex archaea that bridge the gap between prokaryotes and eukaryotes.</title>
        <authorList>
            <person name="Spang A."/>
            <person name="Saw J.H."/>
            <person name="Jorgensen S.L."/>
            <person name="Zaremba-Niedzwiedzka K."/>
            <person name="Martijn J."/>
            <person name="Lind A.E."/>
            <person name="van Eijk R."/>
            <person name="Schleper C."/>
            <person name="Guy L."/>
            <person name="Ettema T.J."/>
        </authorList>
    </citation>
    <scope>NUCLEOTIDE SEQUENCE</scope>
</reference>
<organism evidence="1">
    <name type="scientific">marine sediment metagenome</name>
    <dbReference type="NCBI Taxonomy" id="412755"/>
    <lineage>
        <taxon>unclassified sequences</taxon>
        <taxon>metagenomes</taxon>
        <taxon>ecological metagenomes</taxon>
    </lineage>
</organism>
<evidence type="ECO:0000313" key="1">
    <source>
        <dbReference type="EMBL" id="KKM61795.1"/>
    </source>
</evidence>
<sequence length="121" mass="13302">MALIWRGEQVKRKLTRSAVRGINNRMAAAVALARGDHPYTTRTGRLERGTQVVETAKAGRRKVTGRWGVVGVPYARRRELGFQGKDALGRVFDDPEGPFLRPAGEATYPGLGRAIGRAFRA</sequence>
<comment type="caution">
    <text evidence="1">The sequence shown here is derived from an EMBL/GenBank/DDBJ whole genome shotgun (WGS) entry which is preliminary data.</text>
</comment>
<dbReference type="AlphaFoldDB" id="A0A0F9LC81"/>